<accession>A0ABY7SMA4</accession>
<evidence type="ECO:0000313" key="3">
    <source>
        <dbReference type="EMBL" id="WCR07101.1"/>
    </source>
</evidence>
<keyword evidence="1" id="KW-0732">Signal</keyword>
<evidence type="ECO:0000259" key="2">
    <source>
        <dbReference type="Pfam" id="PF03413"/>
    </source>
</evidence>
<name>A0ABY7SMA4_9RHOB</name>
<dbReference type="Gene3D" id="3.10.450.40">
    <property type="match status" value="1"/>
</dbReference>
<gene>
    <name evidence="3" type="ORF">JHX87_16845</name>
</gene>
<dbReference type="Pfam" id="PF03413">
    <property type="entry name" value="PepSY"/>
    <property type="match status" value="1"/>
</dbReference>
<evidence type="ECO:0000256" key="1">
    <source>
        <dbReference type="SAM" id="SignalP"/>
    </source>
</evidence>
<feature type="signal peptide" evidence="1">
    <location>
        <begin position="1"/>
        <end position="18"/>
    </location>
</feature>
<keyword evidence="4" id="KW-1185">Reference proteome</keyword>
<proteinExistence type="predicted"/>
<feature type="domain" description="PepSY" evidence="2">
    <location>
        <begin position="39"/>
        <end position="97"/>
    </location>
</feature>
<organism evidence="3 4">
    <name type="scientific">Paracoccus fistulariae</name>
    <dbReference type="NCBI Taxonomy" id="658446"/>
    <lineage>
        <taxon>Bacteria</taxon>
        <taxon>Pseudomonadati</taxon>
        <taxon>Pseudomonadota</taxon>
        <taxon>Alphaproteobacteria</taxon>
        <taxon>Rhodobacterales</taxon>
        <taxon>Paracoccaceae</taxon>
        <taxon>Paracoccus</taxon>
    </lineage>
</organism>
<feature type="chain" id="PRO_5047234388" evidence="1">
    <location>
        <begin position="19"/>
        <end position="100"/>
    </location>
</feature>
<evidence type="ECO:0000313" key="4">
    <source>
        <dbReference type="Proteomes" id="UP001219349"/>
    </source>
</evidence>
<dbReference type="RefSeq" id="WP_271883634.1">
    <property type="nucleotide sequence ID" value="NZ_CP067136.1"/>
</dbReference>
<dbReference type="InterPro" id="IPR025711">
    <property type="entry name" value="PepSY"/>
</dbReference>
<dbReference type="EMBL" id="CP067136">
    <property type="protein sequence ID" value="WCR07101.1"/>
    <property type="molecule type" value="Genomic_DNA"/>
</dbReference>
<reference evidence="3 4" key="1">
    <citation type="submission" date="2021-01" db="EMBL/GenBank/DDBJ databases">
        <title>Biogeographic distribution of Paracoccus.</title>
        <authorList>
            <person name="Hollensteiner J."/>
            <person name="Leineberger J."/>
            <person name="Brinkhoff T."/>
            <person name="Daniel R."/>
        </authorList>
    </citation>
    <scope>NUCLEOTIDE SEQUENCE [LARGE SCALE GENOMIC DNA]</scope>
    <source>
        <strain evidence="3 4">KCTC 22803</strain>
    </source>
</reference>
<protein>
    <submittedName>
        <fullName evidence="3">PepSY domain-containing protein</fullName>
    </submittedName>
</protein>
<sequence>MKYALALACLFAASAPFAQDVPVADYDLVLDAVQDGEILPLADILTILEREHPGQIVEVELEYDKGTRVYEIDVITPEGLLIEVDLDAATGAILDVEEDG</sequence>
<dbReference type="Proteomes" id="UP001219349">
    <property type="component" value="Chromosome"/>
</dbReference>